<evidence type="ECO:0000256" key="8">
    <source>
        <dbReference type="RuleBase" id="RU004414"/>
    </source>
</evidence>
<protein>
    <recommendedName>
        <fullName evidence="5 6">Large ribosomal subunit protein uL16</fullName>
    </recommendedName>
</protein>
<dbReference type="PANTHER" id="PTHR12220:SF13">
    <property type="entry name" value="LARGE RIBOSOMAL SUBUNIT PROTEIN UL16M"/>
    <property type="match status" value="1"/>
</dbReference>
<feature type="compositionally biased region" description="Basic residues" evidence="9">
    <location>
        <begin position="1"/>
        <end position="14"/>
    </location>
</feature>
<keyword evidence="6 8" id="KW-0694">RNA-binding</keyword>
<dbReference type="GO" id="GO:0006412">
    <property type="term" value="P:translation"/>
    <property type="evidence" value="ECO:0007669"/>
    <property type="project" value="UniProtKB-UniRule"/>
</dbReference>
<keyword evidence="3 6" id="KW-0689">Ribosomal protein</keyword>
<feature type="compositionally biased region" description="Basic and acidic residues" evidence="9">
    <location>
        <begin position="16"/>
        <end position="25"/>
    </location>
</feature>
<dbReference type="GO" id="GO:0022625">
    <property type="term" value="C:cytosolic large ribosomal subunit"/>
    <property type="evidence" value="ECO:0007669"/>
    <property type="project" value="TreeGrafter"/>
</dbReference>
<organism evidence="10 11">
    <name type="scientific">Candidatus Kaiserbacteria bacterium RIFCSPLOWO2_12_FULL_45_26</name>
    <dbReference type="NCBI Taxonomy" id="1798525"/>
    <lineage>
        <taxon>Bacteria</taxon>
        <taxon>Candidatus Kaiseribacteriota</taxon>
    </lineage>
</organism>
<evidence type="ECO:0000256" key="7">
    <source>
        <dbReference type="RuleBase" id="RU004413"/>
    </source>
</evidence>
<comment type="similarity">
    <text evidence="1 6 7">Belongs to the universal ribosomal protein uL16 family.</text>
</comment>
<dbReference type="Proteomes" id="UP000177325">
    <property type="component" value="Unassembled WGS sequence"/>
</dbReference>
<evidence type="ECO:0000256" key="1">
    <source>
        <dbReference type="ARBA" id="ARBA00008931"/>
    </source>
</evidence>
<evidence type="ECO:0000256" key="5">
    <source>
        <dbReference type="ARBA" id="ARBA00035198"/>
    </source>
</evidence>
<dbReference type="InterPro" id="IPR047873">
    <property type="entry name" value="Ribosomal_uL16"/>
</dbReference>
<dbReference type="NCBIfam" id="TIGR01164">
    <property type="entry name" value="rplP_bact"/>
    <property type="match status" value="1"/>
</dbReference>
<keyword evidence="2 6" id="KW-0820">tRNA-binding</keyword>
<dbReference type="AlphaFoldDB" id="A0A1F6FFS7"/>
<dbReference type="GO" id="GO:0003735">
    <property type="term" value="F:structural constituent of ribosome"/>
    <property type="evidence" value="ECO:0007669"/>
    <property type="project" value="InterPro"/>
</dbReference>
<reference evidence="10 11" key="1">
    <citation type="journal article" date="2016" name="Nat. Commun.">
        <title>Thousands of microbial genomes shed light on interconnected biogeochemical processes in an aquifer system.</title>
        <authorList>
            <person name="Anantharaman K."/>
            <person name="Brown C.T."/>
            <person name="Hug L.A."/>
            <person name="Sharon I."/>
            <person name="Castelle C.J."/>
            <person name="Probst A.J."/>
            <person name="Thomas B.C."/>
            <person name="Singh A."/>
            <person name="Wilkins M.J."/>
            <person name="Karaoz U."/>
            <person name="Brodie E.L."/>
            <person name="Williams K.H."/>
            <person name="Hubbard S.S."/>
            <person name="Banfield J.F."/>
        </authorList>
    </citation>
    <scope>NUCLEOTIDE SEQUENCE [LARGE SCALE GENOMIC DNA]</scope>
</reference>
<dbReference type="GO" id="GO:0019843">
    <property type="term" value="F:rRNA binding"/>
    <property type="evidence" value="ECO:0007669"/>
    <property type="project" value="UniProtKB-UniRule"/>
</dbReference>
<dbReference type="Pfam" id="PF00252">
    <property type="entry name" value="Ribosomal_L16"/>
    <property type="match status" value="1"/>
</dbReference>
<evidence type="ECO:0000256" key="4">
    <source>
        <dbReference type="ARBA" id="ARBA00023274"/>
    </source>
</evidence>
<dbReference type="PANTHER" id="PTHR12220">
    <property type="entry name" value="50S/60S RIBOSOMAL PROTEIN L16"/>
    <property type="match status" value="1"/>
</dbReference>
<dbReference type="FunFam" id="3.90.1170.10:FF:000001">
    <property type="entry name" value="50S ribosomal protein L16"/>
    <property type="match status" value="1"/>
</dbReference>
<dbReference type="InterPro" id="IPR000114">
    <property type="entry name" value="Ribosomal_uL16_bact-type"/>
</dbReference>
<comment type="subunit">
    <text evidence="6 8">Part of the 50S ribosomal subunit.</text>
</comment>
<dbReference type="InterPro" id="IPR036920">
    <property type="entry name" value="Ribosomal_uL16_sf"/>
</dbReference>
<dbReference type="EMBL" id="MFMM01000001">
    <property type="protein sequence ID" value="OGG84712.1"/>
    <property type="molecule type" value="Genomic_DNA"/>
</dbReference>
<dbReference type="Gene3D" id="3.90.1170.10">
    <property type="entry name" value="Ribosomal protein L10e/L16"/>
    <property type="match status" value="1"/>
</dbReference>
<dbReference type="InterPro" id="IPR016180">
    <property type="entry name" value="Ribosomal_uL16_dom"/>
</dbReference>
<dbReference type="STRING" id="1798525.A3G90_01335"/>
<evidence type="ECO:0000256" key="6">
    <source>
        <dbReference type="HAMAP-Rule" id="MF_01342"/>
    </source>
</evidence>
<dbReference type="CDD" id="cd01433">
    <property type="entry name" value="Ribosomal_L16_L10e"/>
    <property type="match status" value="1"/>
</dbReference>
<evidence type="ECO:0000313" key="10">
    <source>
        <dbReference type="EMBL" id="OGG84712.1"/>
    </source>
</evidence>
<gene>
    <name evidence="6" type="primary">rplP</name>
    <name evidence="10" type="ORF">A3G90_01335</name>
</gene>
<feature type="region of interest" description="Disordered" evidence="9">
    <location>
        <begin position="1"/>
        <end position="27"/>
    </location>
</feature>
<comment type="caution">
    <text evidence="10">The sequence shown here is derived from an EMBL/GenBank/DDBJ whole genome shotgun (WGS) entry which is preliminary data.</text>
</comment>
<proteinExistence type="inferred from homology"/>
<evidence type="ECO:0000256" key="9">
    <source>
        <dbReference type="SAM" id="MobiDB-lite"/>
    </source>
</evidence>
<accession>A0A1F6FFS7</accession>
<sequence length="144" mass="16287">MLFPKKVKHRKWQTGRKSEAKRNTPDTRGITVSFGSFGLKATSQSRVRSNQIEAARRVISRTLGKTGKIWIRIFPDQPITKKAAEVPMGKGKGDLDHYVFEVKPGRILFEVEGVPEDLAKEAFRKACAKLPLQGKLVRREETRA</sequence>
<keyword evidence="6 8" id="KW-0699">rRNA-binding</keyword>
<dbReference type="PRINTS" id="PR00060">
    <property type="entry name" value="RIBOSOMALL16"/>
</dbReference>
<dbReference type="GO" id="GO:0000049">
    <property type="term" value="F:tRNA binding"/>
    <property type="evidence" value="ECO:0007669"/>
    <property type="project" value="UniProtKB-KW"/>
</dbReference>
<dbReference type="InterPro" id="IPR020798">
    <property type="entry name" value="Ribosomal_uL16_CS"/>
</dbReference>
<dbReference type="HAMAP" id="MF_01342">
    <property type="entry name" value="Ribosomal_uL16"/>
    <property type="match status" value="1"/>
</dbReference>
<evidence type="ECO:0000256" key="3">
    <source>
        <dbReference type="ARBA" id="ARBA00022980"/>
    </source>
</evidence>
<dbReference type="SUPFAM" id="SSF54686">
    <property type="entry name" value="Ribosomal protein L16p/L10e"/>
    <property type="match status" value="1"/>
</dbReference>
<dbReference type="PROSITE" id="PS00586">
    <property type="entry name" value="RIBOSOMAL_L16_1"/>
    <property type="match status" value="1"/>
</dbReference>
<evidence type="ECO:0000256" key="2">
    <source>
        <dbReference type="ARBA" id="ARBA00022555"/>
    </source>
</evidence>
<evidence type="ECO:0000313" key="11">
    <source>
        <dbReference type="Proteomes" id="UP000177325"/>
    </source>
</evidence>
<comment type="function">
    <text evidence="6 8">Binds 23S rRNA and is also seen to make contacts with the A and possibly P site tRNAs.</text>
</comment>
<keyword evidence="4 6" id="KW-0687">Ribonucleoprotein</keyword>
<name>A0A1F6FFS7_9BACT</name>